<dbReference type="InterPro" id="IPR036188">
    <property type="entry name" value="FAD/NAD-bd_sf"/>
</dbReference>
<keyword evidence="2" id="KW-0285">Flavoprotein</keyword>
<evidence type="ECO:0000313" key="4">
    <source>
        <dbReference type="EMBL" id="KUI64316.1"/>
    </source>
</evidence>
<accession>A0A194VJJ6</accession>
<name>A0A194VJJ6_CYTMA</name>
<dbReference type="Gene3D" id="3.30.560.10">
    <property type="entry name" value="Glucose Oxidase, domain 3"/>
    <property type="match status" value="2"/>
</dbReference>
<evidence type="ECO:0000256" key="2">
    <source>
        <dbReference type="RuleBase" id="RU003968"/>
    </source>
</evidence>
<proteinExistence type="inferred from homology"/>
<sequence length="329" mass="35535">MGFSFIDTSAIVTSQPLKDWGLLTEPITNAAGQQIHYAQGKTLGGSSAINTMSYVRGRKGSYDKWAEVEGDNDYMFENMLPYFRKSVHLTPPDEPKRNNSNVTVVYDPAGFSDNGGPLQVSWNNYVDPTITWLTKIIEEGAGLSLSDVGFQKGELVGHGAWLPGTIEPIKGQRSSSENSFLAGAIPNTGITVYILTQATKIIFDDVPIPHATGVTVNSLGAEYKFWAKKVAPAADGVGLDIPVVSRLDGVDQNLHDPIQIFAAYQLNTPSAQTLVGNPELEPEILQHLHNGSGPYSSAAGYMAFEPIPSAYRARLSNNTLAKLAVYSDD</sequence>
<dbReference type="AlphaFoldDB" id="A0A194VJJ6"/>
<dbReference type="SMR" id="A0A194VJJ6"/>
<feature type="domain" description="Glucose-methanol-choline oxidoreductase N-terminal" evidence="3">
    <location>
        <begin position="40"/>
        <end position="63"/>
    </location>
</feature>
<dbReference type="Pfam" id="PF00732">
    <property type="entry name" value="GMC_oxred_N"/>
    <property type="match status" value="1"/>
</dbReference>
<dbReference type="PROSITE" id="PS00623">
    <property type="entry name" value="GMC_OXRED_1"/>
    <property type="match status" value="1"/>
</dbReference>
<dbReference type="GO" id="GO:0016614">
    <property type="term" value="F:oxidoreductase activity, acting on CH-OH group of donors"/>
    <property type="evidence" value="ECO:0007669"/>
    <property type="project" value="InterPro"/>
</dbReference>
<evidence type="ECO:0000259" key="3">
    <source>
        <dbReference type="PROSITE" id="PS00623"/>
    </source>
</evidence>
<comment type="similarity">
    <text evidence="1 2">Belongs to the GMC oxidoreductase family.</text>
</comment>
<evidence type="ECO:0000313" key="5">
    <source>
        <dbReference type="Proteomes" id="UP000078559"/>
    </source>
</evidence>
<dbReference type="PANTHER" id="PTHR11552">
    <property type="entry name" value="GLUCOSE-METHANOL-CHOLINE GMC OXIDOREDUCTASE"/>
    <property type="match status" value="1"/>
</dbReference>
<gene>
    <name evidence="4" type="ORF">VM1G_11132</name>
</gene>
<dbReference type="GO" id="GO:0050660">
    <property type="term" value="F:flavin adenine dinucleotide binding"/>
    <property type="evidence" value="ECO:0007669"/>
    <property type="project" value="InterPro"/>
</dbReference>
<evidence type="ECO:0000256" key="1">
    <source>
        <dbReference type="ARBA" id="ARBA00010790"/>
    </source>
</evidence>
<dbReference type="GO" id="GO:0044550">
    <property type="term" value="P:secondary metabolite biosynthetic process"/>
    <property type="evidence" value="ECO:0007669"/>
    <property type="project" value="TreeGrafter"/>
</dbReference>
<dbReference type="PANTHER" id="PTHR11552:SF138">
    <property type="entry name" value="DEHYDROGENASE PKFF-RELATED"/>
    <property type="match status" value="1"/>
</dbReference>
<dbReference type="Gene3D" id="3.50.50.60">
    <property type="entry name" value="FAD/NAD(P)-binding domain"/>
    <property type="match status" value="2"/>
</dbReference>
<keyword evidence="5" id="KW-1185">Reference proteome</keyword>
<dbReference type="InterPro" id="IPR012132">
    <property type="entry name" value="GMC_OxRdtase"/>
</dbReference>
<dbReference type="EMBL" id="KN796130">
    <property type="protein sequence ID" value="KUI64316.1"/>
    <property type="molecule type" value="Genomic_DNA"/>
</dbReference>
<dbReference type="OrthoDB" id="269227at2759"/>
<reference evidence="4" key="1">
    <citation type="submission" date="2014-12" db="EMBL/GenBank/DDBJ databases">
        <title>Genome Sequence of Valsa Canker Pathogens Uncovers a Specific Adaption of Colonization on Woody Bark.</title>
        <authorList>
            <person name="Yin Z."/>
            <person name="Liu H."/>
            <person name="Gao X."/>
            <person name="Li Z."/>
            <person name="Song N."/>
            <person name="Ke X."/>
            <person name="Dai Q."/>
            <person name="Wu Y."/>
            <person name="Sun Y."/>
            <person name="Xu J.-R."/>
            <person name="Kang Z.K."/>
            <person name="Wang L."/>
            <person name="Huang L."/>
        </authorList>
    </citation>
    <scope>NUCLEOTIDE SEQUENCE [LARGE SCALE GENOMIC DNA]</scope>
    <source>
        <strain evidence="4">03-8</strain>
    </source>
</reference>
<protein>
    <submittedName>
        <fullName evidence="4">Versicolorin B synthase</fullName>
    </submittedName>
</protein>
<organism evidence="4 5">
    <name type="scientific">Cytospora mali</name>
    <name type="common">Apple Valsa canker fungus</name>
    <name type="synonym">Valsa mali</name>
    <dbReference type="NCBI Taxonomy" id="578113"/>
    <lineage>
        <taxon>Eukaryota</taxon>
        <taxon>Fungi</taxon>
        <taxon>Dikarya</taxon>
        <taxon>Ascomycota</taxon>
        <taxon>Pezizomycotina</taxon>
        <taxon>Sordariomycetes</taxon>
        <taxon>Sordariomycetidae</taxon>
        <taxon>Diaporthales</taxon>
        <taxon>Cytosporaceae</taxon>
        <taxon>Cytospora</taxon>
    </lineage>
</organism>
<dbReference type="SUPFAM" id="SSF51905">
    <property type="entry name" value="FAD/NAD(P)-binding domain"/>
    <property type="match status" value="1"/>
</dbReference>
<dbReference type="Proteomes" id="UP000078559">
    <property type="component" value="Unassembled WGS sequence"/>
</dbReference>
<dbReference type="InterPro" id="IPR000172">
    <property type="entry name" value="GMC_OxRdtase_N"/>
</dbReference>
<keyword evidence="2" id="KW-0274">FAD</keyword>